<dbReference type="AlphaFoldDB" id="A0A914PNJ8"/>
<protein>
    <submittedName>
        <fullName evidence="3">Uncharacterized protein</fullName>
    </submittedName>
</protein>
<dbReference type="WBParaSite" id="PDA_v2.g17568.t1">
    <property type="protein sequence ID" value="PDA_v2.g17568.t1"/>
    <property type="gene ID" value="PDA_v2.g17568"/>
</dbReference>
<reference evidence="3" key="1">
    <citation type="submission" date="2022-11" db="UniProtKB">
        <authorList>
            <consortium name="WormBaseParasite"/>
        </authorList>
    </citation>
    <scope>IDENTIFICATION</scope>
</reference>
<feature type="compositionally biased region" description="Low complexity" evidence="1">
    <location>
        <begin position="328"/>
        <end position="339"/>
    </location>
</feature>
<accession>A0A914PNJ8</accession>
<feature type="compositionally biased region" description="Low complexity" evidence="1">
    <location>
        <begin position="841"/>
        <end position="850"/>
    </location>
</feature>
<feature type="compositionally biased region" description="Low complexity" evidence="1">
    <location>
        <begin position="307"/>
        <end position="321"/>
    </location>
</feature>
<feature type="compositionally biased region" description="Basic and acidic residues" evidence="1">
    <location>
        <begin position="50"/>
        <end position="70"/>
    </location>
</feature>
<feature type="compositionally biased region" description="Polar residues" evidence="1">
    <location>
        <begin position="851"/>
        <end position="863"/>
    </location>
</feature>
<sequence>MLKPQCYHDPKNWVIRTRMRKRVKYDVQSPSVPPKVPPLKNGNNFSQSRKTQESNYQEKAEKSAAYDKSKSNATTLPTSATIKSQTTCATNSNQTTGVQLSTPNVSSKVTSHFNFSSTAATSNIQAVSPKDTSQLNLSTPTAATTINNQKVTPSINSQLNMNTSSSATSKSSRYYRMLSRIGAFSDPVAAAVAGTSTLKQRSKPSNLNDSALKAADENMVPKSDSLPKTPTAKKYHANEDDVIFLIERKSTPAKRPFVAVTKTTSKAKKNPTLAANDLTKPKYIELITLDSDTDDDMNDDAIVAKATNSSLPSSNNTPSSNGIKTETAETSSNLTSTTETSFTEDTFIQILNAAPSFSTSSVQESTVISPMRVHDSDIASNVLEKSAEAFPKSDGTCVNRDDSVILAKSQISSKITPTPTRTNERGDRLLSWITNISNCSMESLDFESDDFSIVEHPRQIATTSPAPATIKNQTIDAQLGTPNVSSKVTSHFNFSSTAATSNIQAVPPKDASQLNLSASTALTTINNKNVTPSVNSQLNLNTSSSSASINNQATGARYRNPKATEKGISQHNSKSSSSSAMIVNQIVPLNGNSQLNLNIPSSSASINNQTSAARYSNSKASAKVTSQLNLVPYSASAEAAVADNQIVPPKVNDVTTSSVDTTINSKNGSPKVKSGLNFTSSSTAVTTFNEFGSKIVAPKRNVTTSLDDTTRSNPNDSSRINRQLNISSAPAAINSQTDDVTNAPPKVTSSACSIDVPTTSNVQDDPAIKQIIDNKRTVINNQTPLPKVTPRLNLALLSTAAAIDTETVLQNVASQLNPTTSSADTIRSNLTASPEIASSLFSNSTSGTSNVQNNSGINHSTVR</sequence>
<feature type="region of interest" description="Disordered" evidence="1">
    <location>
        <begin position="841"/>
        <end position="863"/>
    </location>
</feature>
<evidence type="ECO:0000313" key="3">
    <source>
        <dbReference type="WBParaSite" id="PDA_v2.g17568.t1"/>
    </source>
</evidence>
<feature type="region of interest" description="Disordered" evidence="1">
    <location>
        <begin position="305"/>
        <end position="339"/>
    </location>
</feature>
<name>A0A914PNJ8_9BILA</name>
<evidence type="ECO:0000256" key="1">
    <source>
        <dbReference type="SAM" id="MobiDB-lite"/>
    </source>
</evidence>
<proteinExistence type="predicted"/>
<organism evidence="2 3">
    <name type="scientific">Panagrolaimus davidi</name>
    <dbReference type="NCBI Taxonomy" id="227884"/>
    <lineage>
        <taxon>Eukaryota</taxon>
        <taxon>Metazoa</taxon>
        <taxon>Ecdysozoa</taxon>
        <taxon>Nematoda</taxon>
        <taxon>Chromadorea</taxon>
        <taxon>Rhabditida</taxon>
        <taxon>Tylenchina</taxon>
        <taxon>Panagrolaimomorpha</taxon>
        <taxon>Panagrolaimoidea</taxon>
        <taxon>Panagrolaimidae</taxon>
        <taxon>Panagrolaimus</taxon>
    </lineage>
</organism>
<feature type="region of interest" description="Disordered" evidence="1">
    <location>
        <begin position="25"/>
        <end position="78"/>
    </location>
</feature>
<evidence type="ECO:0000313" key="2">
    <source>
        <dbReference type="Proteomes" id="UP000887578"/>
    </source>
</evidence>
<dbReference type="Proteomes" id="UP000887578">
    <property type="component" value="Unplaced"/>
</dbReference>
<keyword evidence="2" id="KW-1185">Reference proteome</keyword>